<dbReference type="InterPro" id="IPR007272">
    <property type="entry name" value="Sulf_transp_TsuA/YedE"/>
</dbReference>
<feature type="transmembrane region" description="Helical" evidence="9">
    <location>
        <begin position="121"/>
        <end position="139"/>
    </location>
</feature>
<dbReference type="EMBL" id="CACRTI010000002">
    <property type="protein sequence ID" value="VYS89331.1"/>
    <property type="molecule type" value="Genomic_DNA"/>
</dbReference>
<proteinExistence type="inferred from homology"/>
<feature type="transmembrane region" description="Helical" evidence="9">
    <location>
        <begin position="57"/>
        <end position="81"/>
    </location>
</feature>
<dbReference type="NCBIfam" id="NF041049">
    <property type="entry name" value="thio_trans_TsuA"/>
    <property type="match status" value="1"/>
</dbReference>
<evidence type="ECO:0000256" key="3">
    <source>
        <dbReference type="ARBA" id="ARBA00022475"/>
    </source>
</evidence>
<name>A0A6N2SAT3_CITAM</name>
<evidence type="ECO:0000256" key="8">
    <source>
        <dbReference type="ARBA" id="ARBA00035655"/>
    </source>
</evidence>
<dbReference type="Pfam" id="PF04143">
    <property type="entry name" value="Sulf_transp"/>
    <property type="match status" value="1"/>
</dbReference>
<feature type="transmembrane region" description="Helical" evidence="9">
    <location>
        <begin position="332"/>
        <end position="353"/>
    </location>
</feature>
<protein>
    <submittedName>
        <fullName evidence="10">Putative inner membrane protein</fullName>
    </submittedName>
</protein>
<sequence length="368" mass="39771">MLRNNFLIDILQANEFMFSMILSGVICGALLGFVMQRGRFCLTGGFRDMYIAKNNRMFYALLIAISVQSVGAFALIQAGVIRYDAGAFPWLGTVVGGYIFGIGIVYAGGCATGTWYRAGEGLIGSWIALATYMVMSAVMRSPHASGLNQTLKTYSTEHNSIADTLNLSVWPLIAVLLVVTLWVVSKELKKPKLKVASLPPRRTGLAHILFEKRWHPFVTAVLIGFIALLAWPLSEATGRMFGLGITSPTANILQFLVAGDSKFLNWGVFLVLGIFLGSFIAAKASREFRVRAADAATTLRSGFGGILMGFGASIAGGCSIGNGLVMTAMMTWQGWIGLVFMILGVWTASWIVFVRPQRKARLATAAAN</sequence>
<accession>A0A6N2SAT3</accession>
<evidence type="ECO:0000256" key="6">
    <source>
        <dbReference type="ARBA" id="ARBA00022989"/>
    </source>
</evidence>
<reference evidence="10" key="1">
    <citation type="submission" date="2019-11" db="EMBL/GenBank/DDBJ databases">
        <authorList>
            <person name="Feng L."/>
        </authorList>
    </citation>
    <scope>NUCLEOTIDE SEQUENCE</scope>
    <source>
        <strain evidence="10">CAmalonaticusLFYP1</strain>
    </source>
</reference>
<dbReference type="PANTHER" id="PTHR30574">
    <property type="entry name" value="INNER MEMBRANE PROTEIN YEDE"/>
    <property type="match status" value="1"/>
</dbReference>
<dbReference type="PANTHER" id="PTHR30574:SF1">
    <property type="entry name" value="SULPHUR TRANSPORT DOMAIN-CONTAINING PROTEIN"/>
    <property type="match status" value="1"/>
</dbReference>
<evidence type="ECO:0000256" key="2">
    <source>
        <dbReference type="ARBA" id="ARBA00022448"/>
    </source>
</evidence>
<keyword evidence="6 9" id="KW-1133">Transmembrane helix</keyword>
<evidence type="ECO:0000256" key="9">
    <source>
        <dbReference type="SAM" id="Phobius"/>
    </source>
</evidence>
<gene>
    <name evidence="10" type="ORF">CALFYP1_01986</name>
</gene>
<comment type="similarity">
    <text evidence="8">Belongs to the TsuA/YedE (TC 9.B.102) family.</text>
</comment>
<organism evidence="10">
    <name type="scientific">Citrobacter amalonaticus</name>
    <dbReference type="NCBI Taxonomy" id="35703"/>
    <lineage>
        <taxon>Bacteria</taxon>
        <taxon>Pseudomonadati</taxon>
        <taxon>Pseudomonadota</taxon>
        <taxon>Gammaproteobacteria</taxon>
        <taxon>Enterobacterales</taxon>
        <taxon>Enterobacteriaceae</taxon>
        <taxon>Citrobacter</taxon>
    </lineage>
</organism>
<feature type="transmembrane region" description="Helical" evidence="9">
    <location>
        <begin position="214"/>
        <end position="233"/>
    </location>
</feature>
<keyword evidence="2" id="KW-0813">Transport</keyword>
<feature type="transmembrane region" description="Helical" evidence="9">
    <location>
        <begin position="87"/>
        <end position="109"/>
    </location>
</feature>
<keyword evidence="3" id="KW-1003">Cell membrane</keyword>
<keyword evidence="5 9" id="KW-0812">Transmembrane</keyword>
<evidence type="ECO:0000256" key="4">
    <source>
        <dbReference type="ARBA" id="ARBA00022519"/>
    </source>
</evidence>
<feature type="transmembrane region" description="Helical" evidence="9">
    <location>
        <begin position="167"/>
        <end position="184"/>
    </location>
</feature>
<comment type="subcellular location">
    <subcellularLocation>
        <location evidence="1">Cell inner membrane</location>
        <topology evidence="1">Multi-pass membrane protein</topology>
    </subcellularLocation>
</comment>
<evidence type="ECO:0000256" key="5">
    <source>
        <dbReference type="ARBA" id="ARBA00022692"/>
    </source>
</evidence>
<feature type="transmembrane region" description="Helical" evidence="9">
    <location>
        <begin position="16"/>
        <end position="36"/>
    </location>
</feature>
<evidence type="ECO:0000313" key="10">
    <source>
        <dbReference type="EMBL" id="VYS89331.1"/>
    </source>
</evidence>
<feature type="transmembrane region" description="Helical" evidence="9">
    <location>
        <begin position="263"/>
        <end position="282"/>
    </location>
</feature>
<dbReference type="InterPro" id="IPR047733">
    <property type="entry name" value="TsuA-like"/>
</dbReference>
<keyword evidence="4" id="KW-0997">Cell inner membrane</keyword>
<keyword evidence="7 9" id="KW-0472">Membrane</keyword>
<feature type="transmembrane region" description="Helical" evidence="9">
    <location>
        <begin position="303"/>
        <end position="326"/>
    </location>
</feature>
<dbReference type="AlphaFoldDB" id="A0A6N2SAT3"/>
<dbReference type="GO" id="GO:0005886">
    <property type="term" value="C:plasma membrane"/>
    <property type="evidence" value="ECO:0007669"/>
    <property type="project" value="UniProtKB-SubCell"/>
</dbReference>
<evidence type="ECO:0000256" key="1">
    <source>
        <dbReference type="ARBA" id="ARBA00004429"/>
    </source>
</evidence>
<evidence type="ECO:0000256" key="7">
    <source>
        <dbReference type="ARBA" id="ARBA00023136"/>
    </source>
</evidence>